<keyword evidence="5 9" id="KW-0560">Oxidoreductase</keyword>
<keyword evidence="6 9" id="KW-0464">Manganese</keyword>
<keyword evidence="9" id="KW-0460">Magnesium</keyword>
<keyword evidence="14" id="KW-1185">Reference proteome</keyword>
<feature type="binding site" evidence="9">
    <location>
        <position position="180"/>
    </location>
    <ligand>
        <name>1-deoxy-D-xylulose 5-phosphate</name>
        <dbReference type="ChEBI" id="CHEBI:57792"/>
    </ligand>
</feature>
<evidence type="ECO:0000259" key="12">
    <source>
        <dbReference type="Pfam" id="PF13288"/>
    </source>
</evidence>
<dbReference type="NCBIfam" id="NF009114">
    <property type="entry name" value="PRK12464.1"/>
    <property type="match status" value="1"/>
</dbReference>
<dbReference type="InterPro" id="IPR026877">
    <property type="entry name" value="DXPR_C"/>
</dbReference>
<keyword evidence="13" id="KW-0413">Isomerase</keyword>
<dbReference type="EC" id="1.1.1.267" evidence="9"/>
<feature type="domain" description="DXP reductoisomerase C-terminal" evidence="12">
    <location>
        <begin position="265"/>
        <end position="382"/>
    </location>
</feature>
<feature type="binding site" evidence="9">
    <location>
        <position position="12"/>
    </location>
    <ligand>
        <name>NADPH</name>
        <dbReference type="ChEBI" id="CHEBI:57783"/>
    </ligand>
</feature>
<feature type="binding site" evidence="9">
    <location>
        <position position="222"/>
    </location>
    <ligand>
        <name>1-deoxy-D-xylulose 5-phosphate</name>
        <dbReference type="ChEBI" id="CHEBI:57792"/>
    </ligand>
</feature>
<dbReference type="PIRSF" id="PIRSF006205">
    <property type="entry name" value="Dxp_reductismrs"/>
    <property type="match status" value="1"/>
</dbReference>
<keyword evidence="4 9" id="KW-0521">NADP</keyword>
<accession>A0A6N1X2V2</accession>
<evidence type="ECO:0000256" key="7">
    <source>
        <dbReference type="ARBA" id="ARBA00023229"/>
    </source>
</evidence>
<protein>
    <recommendedName>
        <fullName evidence="9">1-deoxy-D-xylulose 5-phosphate reductoisomerase</fullName>
        <shortName evidence="9">DXP reductoisomerase</shortName>
        <ecNumber evidence="9">1.1.1.267</ecNumber>
    </recommendedName>
    <alternativeName>
        <fullName evidence="9">1-deoxyxylulose-5-phosphate reductoisomerase</fullName>
    </alternativeName>
    <alternativeName>
        <fullName evidence="9">2-C-methyl-D-erythritol 4-phosphate synthase</fullName>
    </alternativeName>
</protein>
<dbReference type="InterPro" id="IPR036169">
    <property type="entry name" value="DXPR_C_sf"/>
</dbReference>
<dbReference type="InterPro" id="IPR013512">
    <property type="entry name" value="DXP_reductoisomerase_N"/>
</dbReference>
<feature type="binding site" evidence="9">
    <location>
        <position position="37"/>
    </location>
    <ligand>
        <name>NADPH</name>
        <dbReference type="ChEBI" id="CHEBI:57783"/>
    </ligand>
</feature>
<evidence type="ECO:0000256" key="8">
    <source>
        <dbReference type="ARBA" id="ARBA00048543"/>
    </source>
</evidence>
<comment type="similarity">
    <text evidence="2 9">Belongs to the DXR family.</text>
</comment>
<feature type="binding site" evidence="9">
    <location>
        <position position="14"/>
    </location>
    <ligand>
        <name>NADPH</name>
        <dbReference type="ChEBI" id="CHEBI:57783"/>
    </ligand>
</feature>
<feature type="binding site" evidence="9">
    <location>
        <position position="153"/>
    </location>
    <ligand>
        <name>1-deoxy-D-xylulose 5-phosphate</name>
        <dbReference type="ChEBI" id="CHEBI:57792"/>
    </ligand>
</feature>
<comment type="caution">
    <text evidence="9">Lacks conserved residue(s) required for the propagation of feature annotation.</text>
</comment>
<evidence type="ECO:0000313" key="13">
    <source>
        <dbReference type="EMBL" id="QKV53754.1"/>
    </source>
</evidence>
<feature type="binding site" evidence="9">
    <location>
        <position position="151"/>
    </location>
    <ligand>
        <name>Mn(2+)</name>
        <dbReference type="ChEBI" id="CHEBI:29035"/>
    </ligand>
</feature>
<dbReference type="InterPro" id="IPR013644">
    <property type="entry name" value="DXP_reductoisomerase_C"/>
</dbReference>
<gene>
    <name evidence="9" type="primary">dxr</name>
    <name evidence="13" type="ORF">HUK68_13100</name>
</gene>
<evidence type="ECO:0000256" key="9">
    <source>
        <dbReference type="HAMAP-Rule" id="MF_00183"/>
    </source>
</evidence>
<feature type="binding site" evidence="9">
    <location>
        <position position="13"/>
    </location>
    <ligand>
        <name>NADPH</name>
        <dbReference type="ChEBI" id="CHEBI:57783"/>
    </ligand>
</feature>
<dbReference type="Proteomes" id="UP000509579">
    <property type="component" value="Chromosome"/>
</dbReference>
<feature type="binding site" evidence="9">
    <location>
        <position position="209"/>
    </location>
    <ligand>
        <name>NADPH</name>
        <dbReference type="ChEBI" id="CHEBI:57783"/>
    </ligand>
</feature>
<feature type="binding site" evidence="9">
    <location>
        <position position="152"/>
    </location>
    <ligand>
        <name>1-deoxy-D-xylulose 5-phosphate</name>
        <dbReference type="ChEBI" id="CHEBI:57792"/>
    </ligand>
</feature>
<dbReference type="Gene3D" id="1.10.1740.10">
    <property type="match status" value="1"/>
</dbReference>
<evidence type="ECO:0000256" key="5">
    <source>
        <dbReference type="ARBA" id="ARBA00023002"/>
    </source>
</evidence>
<comment type="catalytic activity">
    <reaction evidence="8">
        <text>2-C-methyl-D-erythritol 4-phosphate + NADP(+) = 1-deoxy-D-xylulose 5-phosphate + NADPH + H(+)</text>
        <dbReference type="Rhea" id="RHEA:13717"/>
        <dbReference type="ChEBI" id="CHEBI:15378"/>
        <dbReference type="ChEBI" id="CHEBI:57783"/>
        <dbReference type="ChEBI" id="CHEBI:57792"/>
        <dbReference type="ChEBI" id="CHEBI:58262"/>
        <dbReference type="ChEBI" id="CHEBI:58349"/>
        <dbReference type="EC" id="1.1.1.267"/>
    </reaction>
    <physiologicalReaction direction="right-to-left" evidence="8">
        <dbReference type="Rhea" id="RHEA:13719"/>
    </physiologicalReaction>
</comment>
<dbReference type="GO" id="GO:0030604">
    <property type="term" value="F:1-deoxy-D-xylulose-5-phosphate reductoisomerase activity"/>
    <property type="evidence" value="ECO:0007669"/>
    <property type="project" value="UniProtKB-UniRule"/>
</dbReference>
<feature type="binding site" evidence="9">
    <location>
        <position position="225"/>
    </location>
    <ligand>
        <name>1-deoxy-D-xylulose 5-phosphate</name>
        <dbReference type="ChEBI" id="CHEBI:57792"/>
    </ligand>
</feature>
<comment type="pathway">
    <text evidence="1 9">Isoprenoid biosynthesis; isopentenyl diphosphate biosynthesis via DXP pathway; isopentenyl diphosphate from 1-deoxy-D-xylulose 5-phosphate: step 1/6.</text>
</comment>
<dbReference type="PANTHER" id="PTHR30525:SF0">
    <property type="entry name" value="1-DEOXY-D-XYLULOSE 5-PHOSPHATE REDUCTOISOMERASE, CHLOROPLASTIC"/>
    <property type="match status" value="1"/>
</dbReference>
<evidence type="ECO:0000259" key="10">
    <source>
        <dbReference type="Pfam" id="PF02670"/>
    </source>
</evidence>
<dbReference type="InterPro" id="IPR036291">
    <property type="entry name" value="NAD(P)-bd_dom_sf"/>
</dbReference>
<dbReference type="FunFam" id="3.40.50.720:FF:000045">
    <property type="entry name" value="1-deoxy-D-xylulose 5-phosphate reductoisomerase"/>
    <property type="match status" value="1"/>
</dbReference>
<dbReference type="Pfam" id="PF02670">
    <property type="entry name" value="DXP_reductoisom"/>
    <property type="match status" value="1"/>
</dbReference>
<dbReference type="UniPathway" id="UPA00056">
    <property type="reaction ID" value="UER00092"/>
</dbReference>
<feature type="binding site" evidence="9">
    <location>
        <position position="11"/>
    </location>
    <ligand>
        <name>NADPH</name>
        <dbReference type="ChEBI" id="CHEBI:57783"/>
    </ligand>
</feature>
<feature type="binding site" evidence="9">
    <location>
        <position position="127"/>
    </location>
    <ligand>
        <name>NADPH</name>
        <dbReference type="ChEBI" id="CHEBI:57783"/>
    </ligand>
</feature>
<dbReference type="GO" id="GO:0016853">
    <property type="term" value="F:isomerase activity"/>
    <property type="evidence" value="ECO:0007669"/>
    <property type="project" value="UniProtKB-KW"/>
</dbReference>
<dbReference type="RefSeq" id="WP_175504560.1">
    <property type="nucleotide sequence ID" value="NZ_CAURQT010000016.1"/>
</dbReference>
<dbReference type="InterPro" id="IPR003821">
    <property type="entry name" value="DXP_reductoisomerase"/>
</dbReference>
<evidence type="ECO:0000256" key="3">
    <source>
        <dbReference type="ARBA" id="ARBA00022723"/>
    </source>
</evidence>
<sequence length="394" mass="42445">MKQRLTILGSTGSIGTSTLDVVARHPDSYEVFALSAATQVELMLAQCAQFQPRFAVMASAAHARELADKLQANGLATEVLQAPDALEQIAAHEDVDAVMAAIVGAAGLGPCLAAARAGKRLLLANKEALVVGGALFMDTVKRHGATLLPIDSEHSAIFQCLPEDRTTWAQRVDSILLTASGGPFRARDPASLSQITPEQACAHPNFSMGRKISVDSATMMNKALEVIEARWLFDLAPERIKVVIHPQQIVHSMVQFNDASILAQLGTPDMRVPIACGLAWPERIESGAARLDFSQLAALTFEDADARRFPGLHLSWQALRAAEGTTTVLNAANEMAVDAFLHRRLSFDRIHAVNLETLEKMQLPQAPGSLEDLLAVDARARDCARAAVQRWALA</sequence>
<dbReference type="NCBIfam" id="NF003938">
    <property type="entry name" value="PRK05447.1-1"/>
    <property type="match status" value="1"/>
</dbReference>
<dbReference type="SUPFAM" id="SSF55347">
    <property type="entry name" value="Glyceraldehyde-3-phosphate dehydrogenase-like, C-terminal domain"/>
    <property type="match status" value="1"/>
</dbReference>
<organism evidence="13 14">
    <name type="scientific">Comamonas antarctica</name>
    <dbReference type="NCBI Taxonomy" id="2743470"/>
    <lineage>
        <taxon>Bacteria</taxon>
        <taxon>Pseudomonadati</taxon>
        <taxon>Pseudomonadota</taxon>
        <taxon>Betaproteobacteria</taxon>
        <taxon>Burkholderiales</taxon>
        <taxon>Comamonadaceae</taxon>
        <taxon>Comamonas</taxon>
    </lineage>
</organism>
<feature type="domain" description="1-deoxy-D-xylulose 5-phosphate reductoisomerase N-terminal" evidence="10">
    <location>
        <begin position="5"/>
        <end position="133"/>
    </location>
</feature>
<comment type="cofactor">
    <cofactor evidence="9">
        <name>Mg(2+)</name>
        <dbReference type="ChEBI" id="CHEBI:18420"/>
    </cofactor>
    <cofactor evidence="9">
        <name>Mn(2+)</name>
        <dbReference type="ChEBI" id="CHEBI:29035"/>
    </cofactor>
</comment>
<feature type="binding site" evidence="9">
    <location>
        <position position="125"/>
    </location>
    <ligand>
        <name>NADPH</name>
        <dbReference type="ChEBI" id="CHEBI:57783"/>
    </ligand>
</feature>
<dbReference type="HAMAP" id="MF_00183">
    <property type="entry name" value="DXP_reductoisom"/>
    <property type="match status" value="1"/>
</dbReference>
<dbReference type="Gene3D" id="3.40.50.720">
    <property type="entry name" value="NAD(P)-binding Rossmann-like Domain"/>
    <property type="match status" value="1"/>
</dbReference>
<dbReference type="EMBL" id="CP054840">
    <property type="protein sequence ID" value="QKV53754.1"/>
    <property type="molecule type" value="Genomic_DNA"/>
</dbReference>
<dbReference type="Pfam" id="PF08436">
    <property type="entry name" value="DXP_redisom_C"/>
    <property type="match status" value="1"/>
</dbReference>
<evidence type="ECO:0000256" key="1">
    <source>
        <dbReference type="ARBA" id="ARBA00005094"/>
    </source>
</evidence>
<reference evidence="13 14" key="1">
    <citation type="submission" date="2020-06" db="EMBL/GenBank/DDBJ databases">
        <title>Acidovorax antarctica sp. nov., isolated from Corinth ice sheet soil, Antarctic Fields Peninsula.</title>
        <authorList>
            <person name="Xu Q."/>
            <person name="Peng F."/>
        </authorList>
    </citation>
    <scope>NUCLEOTIDE SEQUENCE [LARGE SCALE GENOMIC DNA]</scope>
    <source>
        <strain evidence="13 14">16-35-5</strain>
    </source>
</reference>
<dbReference type="PANTHER" id="PTHR30525">
    <property type="entry name" value="1-DEOXY-D-XYLULOSE 5-PHOSPHATE REDUCTOISOMERASE"/>
    <property type="match status" value="1"/>
</dbReference>
<dbReference type="SUPFAM" id="SSF69055">
    <property type="entry name" value="1-deoxy-D-xylulose-5-phosphate reductoisomerase, C-terminal domain"/>
    <property type="match status" value="1"/>
</dbReference>
<evidence type="ECO:0000259" key="11">
    <source>
        <dbReference type="Pfam" id="PF08436"/>
    </source>
</evidence>
<evidence type="ECO:0000256" key="6">
    <source>
        <dbReference type="ARBA" id="ARBA00023211"/>
    </source>
</evidence>
<feature type="domain" description="1-deoxy-D-xylulose 5-phosphate reductoisomerase C-terminal" evidence="11">
    <location>
        <begin position="147"/>
        <end position="233"/>
    </location>
</feature>
<evidence type="ECO:0000313" key="14">
    <source>
        <dbReference type="Proteomes" id="UP000509579"/>
    </source>
</evidence>
<comment type="function">
    <text evidence="9">Catalyzes the NADPH-dependent rearrangement and reduction of 1-deoxy-D-xylulose-5-phosphate (DXP) to 2-C-methyl-D-erythritol 4-phosphate (MEP).</text>
</comment>
<dbReference type="GO" id="GO:0070402">
    <property type="term" value="F:NADPH binding"/>
    <property type="evidence" value="ECO:0007669"/>
    <property type="project" value="InterPro"/>
</dbReference>
<evidence type="ECO:0000256" key="2">
    <source>
        <dbReference type="ARBA" id="ARBA00006825"/>
    </source>
</evidence>
<dbReference type="GO" id="GO:0030145">
    <property type="term" value="F:manganese ion binding"/>
    <property type="evidence" value="ECO:0007669"/>
    <property type="project" value="TreeGrafter"/>
</dbReference>
<dbReference type="NCBIfam" id="TIGR00243">
    <property type="entry name" value="Dxr"/>
    <property type="match status" value="1"/>
</dbReference>
<dbReference type="Pfam" id="PF13288">
    <property type="entry name" value="DXPR_C"/>
    <property type="match status" value="1"/>
</dbReference>
<dbReference type="AlphaFoldDB" id="A0A6N1X2V2"/>
<feature type="binding site" evidence="9">
    <location>
        <position position="216"/>
    </location>
    <ligand>
        <name>1-deoxy-D-xylulose 5-phosphate</name>
        <dbReference type="ChEBI" id="CHEBI:57792"/>
    </ligand>
</feature>
<feature type="binding site" evidence="9">
    <location>
        <position position="225"/>
    </location>
    <ligand>
        <name>Mn(2+)</name>
        <dbReference type="ChEBI" id="CHEBI:29035"/>
    </ligand>
</feature>
<keyword evidence="7 9" id="KW-0414">Isoprene biosynthesis</keyword>
<feature type="binding site" evidence="9">
    <location>
        <position position="153"/>
    </location>
    <ligand>
        <name>Mn(2+)</name>
        <dbReference type="ChEBI" id="CHEBI:29035"/>
    </ligand>
</feature>
<feature type="binding site" evidence="9">
    <location>
        <position position="126"/>
    </location>
    <ligand>
        <name>1-deoxy-D-xylulose 5-phosphate</name>
        <dbReference type="ChEBI" id="CHEBI:57792"/>
    </ligand>
</feature>
<feature type="binding site" evidence="9">
    <location>
        <position position="221"/>
    </location>
    <ligand>
        <name>1-deoxy-D-xylulose 5-phosphate</name>
        <dbReference type="ChEBI" id="CHEBI:57792"/>
    </ligand>
</feature>
<dbReference type="KEGG" id="aant:HUK68_13100"/>
<name>A0A6N1X2V2_9BURK</name>
<keyword evidence="3 9" id="KW-0479">Metal-binding</keyword>
<feature type="binding site" evidence="9">
    <location>
        <position position="203"/>
    </location>
    <ligand>
        <name>1-deoxy-D-xylulose 5-phosphate</name>
        <dbReference type="ChEBI" id="CHEBI:57792"/>
    </ligand>
</feature>
<dbReference type="GO" id="GO:0051484">
    <property type="term" value="P:isopentenyl diphosphate biosynthetic process, methylerythritol 4-phosphate pathway involved in terpenoid biosynthetic process"/>
    <property type="evidence" value="ECO:0007669"/>
    <property type="project" value="UniProtKB-ARBA"/>
</dbReference>
<dbReference type="SUPFAM" id="SSF51735">
    <property type="entry name" value="NAD(P)-binding Rossmann-fold domains"/>
    <property type="match status" value="1"/>
</dbReference>
<proteinExistence type="inferred from homology"/>
<evidence type="ECO:0000256" key="4">
    <source>
        <dbReference type="ARBA" id="ARBA00022857"/>
    </source>
</evidence>